<feature type="chain" id="PRO_5026277597" description="AA1-like domain-containing protein" evidence="1">
    <location>
        <begin position="19"/>
        <end position="198"/>
    </location>
</feature>
<proteinExistence type="predicted"/>
<reference evidence="2" key="1">
    <citation type="journal article" date="2020" name="Stud. Mycol.">
        <title>101 Dothideomycetes genomes: a test case for predicting lifestyles and emergence of pathogens.</title>
        <authorList>
            <person name="Haridas S."/>
            <person name="Albert R."/>
            <person name="Binder M."/>
            <person name="Bloem J."/>
            <person name="Labutti K."/>
            <person name="Salamov A."/>
            <person name="Andreopoulos B."/>
            <person name="Baker S."/>
            <person name="Barry K."/>
            <person name="Bills G."/>
            <person name="Bluhm B."/>
            <person name="Cannon C."/>
            <person name="Castanera R."/>
            <person name="Culley D."/>
            <person name="Daum C."/>
            <person name="Ezra D."/>
            <person name="Gonzalez J."/>
            <person name="Henrissat B."/>
            <person name="Kuo A."/>
            <person name="Liang C."/>
            <person name="Lipzen A."/>
            <person name="Lutzoni F."/>
            <person name="Magnuson J."/>
            <person name="Mondo S."/>
            <person name="Nolan M."/>
            <person name="Ohm R."/>
            <person name="Pangilinan J."/>
            <person name="Park H.-J."/>
            <person name="Ramirez L."/>
            <person name="Alfaro M."/>
            <person name="Sun H."/>
            <person name="Tritt A."/>
            <person name="Yoshinaga Y."/>
            <person name="Zwiers L.-H."/>
            <person name="Turgeon B."/>
            <person name="Goodwin S."/>
            <person name="Spatafora J."/>
            <person name="Crous P."/>
            <person name="Grigoriev I."/>
        </authorList>
    </citation>
    <scope>NUCLEOTIDE SEQUENCE</scope>
    <source>
        <strain evidence="2">CBS 122367</strain>
    </source>
</reference>
<dbReference type="AlphaFoldDB" id="A0A6G1JLR3"/>
<dbReference type="EMBL" id="MU005569">
    <property type="protein sequence ID" value="KAF2691426.1"/>
    <property type="molecule type" value="Genomic_DNA"/>
</dbReference>
<evidence type="ECO:0000313" key="2">
    <source>
        <dbReference type="EMBL" id="KAF2691426.1"/>
    </source>
</evidence>
<protein>
    <recommendedName>
        <fullName evidence="4">AA1-like domain-containing protein</fullName>
    </recommendedName>
</protein>
<feature type="signal peptide" evidence="1">
    <location>
        <begin position="1"/>
        <end position="18"/>
    </location>
</feature>
<evidence type="ECO:0008006" key="4">
    <source>
        <dbReference type="Google" id="ProtNLM"/>
    </source>
</evidence>
<name>A0A6G1JLR3_9PLEO</name>
<gene>
    <name evidence="2" type="ORF">K458DRAFT_425393</name>
</gene>
<dbReference type="OrthoDB" id="3539798at2759"/>
<evidence type="ECO:0000313" key="3">
    <source>
        <dbReference type="Proteomes" id="UP000799291"/>
    </source>
</evidence>
<keyword evidence="3" id="KW-1185">Reference proteome</keyword>
<evidence type="ECO:0000256" key="1">
    <source>
        <dbReference type="SAM" id="SignalP"/>
    </source>
</evidence>
<keyword evidence="1" id="KW-0732">Signal</keyword>
<organism evidence="2 3">
    <name type="scientific">Lentithecium fluviatile CBS 122367</name>
    <dbReference type="NCBI Taxonomy" id="1168545"/>
    <lineage>
        <taxon>Eukaryota</taxon>
        <taxon>Fungi</taxon>
        <taxon>Dikarya</taxon>
        <taxon>Ascomycota</taxon>
        <taxon>Pezizomycotina</taxon>
        <taxon>Dothideomycetes</taxon>
        <taxon>Pleosporomycetidae</taxon>
        <taxon>Pleosporales</taxon>
        <taxon>Massarineae</taxon>
        <taxon>Lentitheciaceae</taxon>
        <taxon>Lentithecium</taxon>
    </lineage>
</organism>
<sequence>MRLTSLPILLLPLASTSTLPAIVEPASCHTPSFHLTNISYTANLVFSTPAHLAISSATLSFTFLNPAAFPAFCGATSRGGPSSDTSSYFQWPQTYECDEYTEEPGEVVSGSVEFGYLHVGGVRSLEVNETWTCEGFNYFASVNLTLALDCETTVWQNPNFTWPNNGELYRTENVVCEPIDISIGSDTVLANTVKEQME</sequence>
<dbReference type="Proteomes" id="UP000799291">
    <property type="component" value="Unassembled WGS sequence"/>
</dbReference>
<accession>A0A6G1JLR3</accession>